<reference evidence="4 5" key="1">
    <citation type="submission" date="2019-04" db="EMBL/GenBank/DDBJ databases">
        <title>Taxonomy of novel Haliea sp. from mangrove soil of West Coast of India.</title>
        <authorList>
            <person name="Verma A."/>
            <person name="Kumar P."/>
            <person name="Krishnamurthi S."/>
        </authorList>
    </citation>
    <scope>NUCLEOTIDE SEQUENCE [LARGE SCALE GENOMIC DNA]</scope>
    <source>
        <strain evidence="4 5">SAOS-164</strain>
    </source>
</reference>
<dbReference type="InterPro" id="IPR004622">
    <property type="entry name" value="DNA_pol_HolB"/>
</dbReference>
<gene>
    <name evidence="4" type="primary">holB</name>
    <name evidence="4" type="ORF">E4634_11585</name>
</gene>
<evidence type="ECO:0000313" key="4">
    <source>
        <dbReference type="EMBL" id="TGD73649.1"/>
    </source>
</evidence>
<dbReference type="Gene3D" id="3.40.50.300">
    <property type="entry name" value="P-loop containing nucleotide triphosphate hydrolases"/>
    <property type="match status" value="1"/>
</dbReference>
<dbReference type="AlphaFoldDB" id="A0A4Z0M299"/>
<evidence type="ECO:0000313" key="5">
    <source>
        <dbReference type="Proteomes" id="UP000298050"/>
    </source>
</evidence>
<name>A0A4Z0M299_9GAMM</name>
<keyword evidence="4" id="KW-0548">Nucleotidyltransferase</keyword>
<dbReference type="NCBIfam" id="TIGR00678">
    <property type="entry name" value="holB"/>
    <property type="match status" value="1"/>
</dbReference>
<dbReference type="PANTHER" id="PTHR11669">
    <property type="entry name" value="REPLICATION FACTOR C / DNA POLYMERASE III GAMMA-TAU SUBUNIT"/>
    <property type="match status" value="1"/>
</dbReference>
<dbReference type="GO" id="GO:0006261">
    <property type="term" value="P:DNA-templated DNA replication"/>
    <property type="evidence" value="ECO:0007669"/>
    <property type="project" value="TreeGrafter"/>
</dbReference>
<sequence length="329" mass="35223">MELAGLPACSAPLPWQQPAWERLGRQREEGRLPHALLLAGAAHIGKERLALALSRLLLCHQPTGGINCGKCHACELSAAGTHGDFRWVAPQEKSRVIKVDQVRQAIDFASRTAGQGAAKVVVISPAEAMNTNAANALLKCLEEPAADTFLLLVSARVQRIPATVRSRCQMQRLVTPSAEQSLAWLDQVTGERGESERWLDFAGGLPLLAESLYGSADAEKQVASRIACRALLAGQVGVGEAINMLEDVDLEQVLEQVADTVRRELRGAAAGQLQGEPARRLFALLDEIGGLQRAVAAGANPNRQLLCEVVLEKLHFLLGGPRAGGSILR</sequence>
<dbReference type="GO" id="GO:0009360">
    <property type="term" value="C:DNA polymerase III complex"/>
    <property type="evidence" value="ECO:0007669"/>
    <property type="project" value="TreeGrafter"/>
</dbReference>
<dbReference type="SUPFAM" id="SSF52540">
    <property type="entry name" value="P-loop containing nucleoside triphosphate hydrolases"/>
    <property type="match status" value="1"/>
</dbReference>
<dbReference type="PANTHER" id="PTHR11669:SF8">
    <property type="entry name" value="DNA POLYMERASE III SUBUNIT DELTA"/>
    <property type="match status" value="1"/>
</dbReference>
<protein>
    <recommendedName>
        <fullName evidence="1">DNA-directed DNA polymerase</fullName>
        <ecNumber evidence="1">2.7.7.7</ecNumber>
    </recommendedName>
</protein>
<dbReference type="InterPro" id="IPR050238">
    <property type="entry name" value="DNA_Rep/Repair_Clamp_Loader"/>
</dbReference>
<evidence type="ECO:0000256" key="2">
    <source>
        <dbReference type="ARBA" id="ARBA00022932"/>
    </source>
</evidence>
<keyword evidence="5" id="KW-1185">Reference proteome</keyword>
<dbReference type="GO" id="GO:0003887">
    <property type="term" value="F:DNA-directed DNA polymerase activity"/>
    <property type="evidence" value="ECO:0007669"/>
    <property type="project" value="UniProtKB-KW"/>
</dbReference>
<dbReference type="RefSeq" id="WP_135444005.1">
    <property type="nucleotide sequence ID" value="NZ_SRLE01000007.1"/>
</dbReference>
<dbReference type="InterPro" id="IPR027417">
    <property type="entry name" value="P-loop_NTPase"/>
</dbReference>
<comment type="catalytic activity">
    <reaction evidence="3">
        <text>DNA(n) + a 2'-deoxyribonucleoside 5'-triphosphate = DNA(n+1) + diphosphate</text>
        <dbReference type="Rhea" id="RHEA:22508"/>
        <dbReference type="Rhea" id="RHEA-COMP:17339"/>
        <dbReference type="Rhea" id="RHEA-COMP:17340"/>
        <dbReference type="ChEBI" id="CHEBI:33019"/>
        <dbReference type="ChEBI" id="CHEBI:61560"/>
        <dbReference type="ChEBI" id="CHEBI:173112"/>
        <dbReference type="EC" id="2.7.7.7"/>
    </reaction>
</comment>
<dbReference type="Proteomes" id="UP000298050">
    <property type="component" value="Unassembled WGS sequence"/>
</dbReference>
<dbReference type="OrthoDB" id="9811073at2"/>
<comment type="caution">
    <text evidence="4">The sequence shown here is derived from an EMBL/GenBank/DDBJ whole genome shotgun (WGS) entry which is preliminary data.</text>
</comment>
<evidence type="ECO:0000256" key="3">
    <source>
        <dbReference type="ARBA" id="ARBA00049244"/>
    </source>
</evidence>
<proteinExistence type="predicted"/>
<dbReference type="EC" id="2.7.7.7" evidence="1"/>
<organism evidence="4 5">
    <name type="scientific">Mangrovimicrobium sediminis</name>
    <dbReference type="NCBI Taxonomy" id="2562682"/>
    <lineage>
        <taxon>Bacteria</taxon>
        <taxon>Pseudomonadati</taxon>
        <taxon>Pseudomonadota</taxon>
        <taxon>Gammaproteobacteria</taxon>
        <taxon>Cellvibrionales</taxon>
        <taxon>Halieaceae</taxon>
        <taxon>Mangrovimicrobium</taxon>
    </lineage>
</organism>
<keyword evidence="4" id="KW-0808">Transferase</keyword>
<accession>A0A4Z0M299</accession>
<dbReference type="Pfam" id="PF13177">
    <property type="entry name" value="DNA_pol3_delta2"/>
    <property type="match status" value="1"/>
</dbReference>
<dbReference type="EMBL" id="SRLE01000007">
    <property type="protein sequence ID" value="TGD73649.1"/>
    <property type="molecule type" value="Genomic_DNA"/>
</dbReference>
<dbReference type="GO" id="GO:0008408">
    <property type="term" value="F:3'-5' exonuclease activity"/>
    <property type="evidence" value="ECO:0007669"/>
    <property type="project" value="InterPro"/>
</dbReference>
<keyword evidence="2" id="KW-0239">DNA-directed DNA polymerase</keyword>
<evidence type="ECO:0000256" key="1">
    <source>
        <dbReference type="ARBA" id="ARBA00012417"/>
    </source>
</evidence>